<dbReference type="InterPro" id="IPR036513">
    <property type="entry name" value="STAS_dom_sf"/>
</dbReference>
<dbReference type="Gene3D" id="3.30.750.24">
    <property type="entry name" value="STAS domain"/>
    <property type="match status" value="1"/>
</dbReference>
<feature type="transmembrane region" description="Helical" evidence="6">
    <location>
        <begin position="1252"/>
        <end position="1272"/>
    </location>
</feature>
<feature type="compositionally biased region" description="Polar residues" evidence="5">
    <location>
        <begin position="45"/>
        <end position="78"/>
    </location>
</feature>
<feature type="transmembrane region" description="Helical" evidence="6">
    <location>
        <begin position="1312"/>
        <end position="1342"/>
    </location>
</feature>
<evidence type="ECO:0000256" key="2">
    <source>
        <dbReference type="ARBA" id="ARBA00022692"/>
    </source>
</evidence>
<protein>
    <recommendedName>
        <fullName evidence="11">STAS domain-containing protein</fullName>
    </recommendedName>
</protein>
<keyword evidence="10" id="KW-1185">Reference proteome</keyword>
<feature type="transmembrane region" description="Helical" evidence="6">
    <location>
        <begin position="995"/>
        <end position="1018"/>
    </location>
</feature>
<comment type="subcellular location">
    <subcellularLocation>
        <location evidence="1">Membrane</location>
        <topology evidence="1">Multi-pass membrane protein</topology>
    </subcellularLocation>
</comment>
<feature type="domain" description="STAS" evidence="8">
    <location>
        <begin position="1368"/>
        <end position="1440"/>
    </location>
</feature>
<dbReference type="CDD" id="cd07042">
    <property type="entry name" value="STAS_SulP_like_sulfate_transporter"/>
    <property type="match status" value="1"/>
</dbReference>
<dbReference type="GO" id="GO:0016020">
    <property type="term" value="C:membrane"/>
    <property type="evidence" value="ECO:0007669"/>
    <property type="project" value="UniProtKB-SubCell"/>
</dbReference>
<dbReference type="PROSITE" id="PS50132">
    <property type="entry name" value="RGS"/>
    <property type="match status" value="1"/>
</dbReference>
<organism evidence="9 10">
    <name type="scientific">Trichogramma brassicae</name>
    <dbReference type="NCBI Taxonomy" id="86971"/>
    <lineage>
        <taxon>Eukaryota</taxon>
        <taxon>Metazoa</taxon>
        <taxon>Ecdysozoa</taxon>
        <taxon>Arthropoda</taxon>
        <taxon>Hexapoda</taxon>
        <taxon>Insecta</taxon>
        <taxon>Pterygota</taxon>
        <taxon>Neoptera</taxon>
        <taxon>Endopterygota</taxon>
        <taxon>Hymenoptera</taxon>
        <taxon>Apocrita</taxon>
        <taxon>Proctotrupomorpha</taxon>
        <taxon>Chalcidoidea</taxon>
        <taxon>Trichogrammatidae</taxon>
        <taxon>Trichogramma</taxon>
    </lineage>
</organism>
<evidence type="ECO:0000256" key="6">
    <source>
        <dbReference type="SAM" id="Phobius"/>
    </source>
</evidence>
<feature type="compositionally biased region" description="Low complexity" evidence="5">
    <location>
        <begin position="300"/>
        <end position="332"/>
    </location>
</feature>
<accession>A0A6H5IH28</accession>
<feature type="region of interest" description="Disordered" evidence="5">
    <location>
        <begin position="1"/>
        <end position="82"/>
    </location>
</feature>
<dbReference type="Pfam" id="PF01740">
    <property type="entry name" value="STAS"/>
    <property type="match status" value="1"/>
</dbReference>
<dbReference type="OrthoDB" id="288203at2759"/>
<dbReference type="InterPro" id="IPR024066">
    <property type="entry name" value="RGS_subdom1/3"/>
</dbReference>
<dbReference type="FunFam" id="3.30.750.24:FF:000028">
    <property type="entry name" value="Sulfate transporter, putative"/>
    <property type="match status" value="1"/>
</dbReference>
<feature type="compositionally biased region" description="Basic and acidic residues" evidence="5">
    <location>
        <begin position="569"/>
        <end position="579"/>
    </location>
</feature>
<evidence type="ECO:0000313" key="10">
    <source>
        <dbReference type="Proteomes" id="UP000479190"/>
    </source>
</evidence>
<feature type="domain" description="RGS" evidence="7">
    <location>
        <begin position="125"/>
        <end position="240"/>
    </location>
</feature>
<dbReference type="InterPro" id="IPR036305">
    <property type="entry name" value="RGS_sf"/>
</dbReference>
<keyword evidence="4 6" id="KW-0472">Membrane</keyword>
<dbReference type="InterPro" id="IPR044926">
    <property type="entry name" value="RGS_subdomain_2"/>
</dbReference>
<feature type="transmembrane region" description="Helical" evidence="6">
    <location>
        <begin position="1074"/>
        <end position="1093"/>
    </location>
</feature>
<evidence type="ECO:0000256" key="4">
    <source>
        <dbReference type="ARBA" id="ARBA00023136"/>
    </source>
</evidence>
<evidence type="ECO:0000256" key="3">
    <source>
        <dbReference type="ARBA" id="ARBA00022989"/>
    </source>
</evidence>
<reference evidence="9 10" key="1">
    <citation type="submission" date="2020-02" db="EMBL/GenBank/DDBJ databases">
        <authorList>
            <person name="Ferguson B K."/>
        </authorList>
    </citation>
    <scope>NUCLEOTIDE SEQUENCE [LARGE SCALE GENOMIC DNA]</scope>
</reference>
<feature type="region of interest" description="Disordered" evidence="5">
    <location>
        <begin position="248"/>
        <end position="363"/>
    </location>
</feature>
<feature type="compositionally biased region" description="Low complexity" evidence="5">
    <location>
        <begin position="250"/>
        <end position="262"/>
    </location>
</feature>
<dbReference type="InterPro" id="IPR002645">
    <property type="entry name" value="STAS_dom"/>
</dbReference>
<dbReference type="PRINTS" id="PR01301">
    <property type="entry name" value="RGSPROTEIN"/>
</dbReference>
<dbReference type="Proteomes" id="UP000479190">
    <property type="component" value="Unassembled WGS sequence"/>
</dbReference>
<dbReference type="Pfam" id="PF00615">
    <property type="entry name" value="RGS"/>
    <property type="match status" value="1"/>
</dbReference>
<dbReference type="InterPro" id="IPR001902">
    <property type="entry name" value="SLC26A/SulP_fam"/>
</dbReference>
<sequence>MSGPRPSDSRCFNENSPRPPVPGEERDVSYKNSFSSSSTSRSSSRYEQPTDQQSSRGCAVSLRSTSCDANSGGITSAPQGYEPEGRCDRAIIMEDHHLQQQQLQQKLRSSKNANEPLACLQWSRSLHALLEDPKGLELFEHYLQQEGHIYALYFWFACEGLKEEHDPNKLSAIIKVLVRRFFQRPQLALPDGVRKDLGRRFREGLADRKTIELAQREVERLIEETTYPNFLRSDVYLQYVRQCQQLVNDQSRSPQSQSASVSVKDGQLDNDTNSATTPPPTETIGCPSNLLPTLHEDSELSVQQPSQQQLHLQQIHQQQLHLQQTQQQSRPLPLLPSLPPHEQAEPQQPIHKTHSTDRNVQPTGEFVKGEMRLTKDMLMATQQFRALDVRPKPEAFAGDSASMSRRNTRKQHIRQYQQIKKSAMINRDSVGHEAIIPRTQRMSREQTKPLDPVTFAQSLIEKLEKIKQDRENEEKLERKLKEVDLSTSTSDICDSSITSCAPPPQSSRYLTELQLEDDNDQAILDQHVSRVWSDLTPSRSPKLASPRPRSPDKNRRQLQPQLPPPPPPPRRDQRKEKDVFSTFSGDSGNVNDYAEASELHGAGSMSSLGSHLPKSKSVPSDYADSLYKKDLYFQDKKNSKIIILIQKMGISMPMNSLSRCVPLCAWREWKVTHLKFQLRSRRKAVYDAKKTRARRTWRYYTLLCIMLARAPRCSSIIDLIIVIHLSFASLLSRRALLFRHAGTRRKRRRNARLCLSSRQNKPPTRRKKIRISSSPSEAARELIVEKFSARSVIKDKSFIRAVALTYDYDSTGLQINEEDNCINVMNFVWMVVSTVLEDPTSVAVTAGVDDHRVVIKGGCSDDSNSSNSTSSTKERLSAIGNYGRRQWGRLSRACNRKTLYKRLPVLKWLPRYNGQDALGDLVAGVTVGLTVIPQSLAYSSVAGLPPQYGLYGSFLGCFLYILFGSCKDVPFGPTAIVSLLTYQTVNHLDSPHLHAILLCFIAGLVELLMGAFGLGFLIDFVSGPVSSGFTSAVALIIVTSQVKDVLGIKASGTTFMEMWSSIIDHASEAKLYDASLGVSCIALLLVLRMVASLSFGTEEQQRHSTPYKILNKCLWLMGTSRNALLVVICGCIAYSFPVGQSPFNLIGDIPSGMPAVQLPPFGYTKDDNTTVSLWTMCENLGSGIIVVPLISLMEDIAICKAFANGKSVDATQELIAIGAANIGNSFVQAFPGSGSLSRSAVNNASGVRTTLGGVYTGILVILALCFLTPYFFFIPKAALAAIIIAAVIFMVEVKVIKPMWRTKKTDLVPGISAFVFCLLLPLEIGIGLGVAINILFILYHAARPKIDAEKMRSRQGIEYLMLTPDRCLIFPSVDYVRNLVTKYGRREAGETMPVVIDCSHVFGADYTAAKVIESLIRDFSSRGQSLFFYNLKPSVYAVFEGVEPADFVCYYTQEALDELFKERESNHEVRRNFKEVP</sequence>
<evidence type="ECO:0008006" key="11">
    <source>
        <dbReference type="Google" id="ProtNLM"/>
    </source>
</evidence>
<dbReference type="InterPro" id="IPR016137">
    <property type="entry name" value="RGS"/>
</dbReference>
<evidence type="ECO:0000259" key="7">
    <source>
        <dbReference type="PROSITE" id="PS50132"/>
    </source>
</evidence>
<feature type="transmembrane region" description="Helical" evidence="6">
    <location>
        <begin position="1114"/>
        <end position="1136"/>
    </location>
</feature>
<keyword evidence="2 6" id="KW-0812">Transmembrane</keyword>
<feature type="region of interest" description="Disordered" evidence="5">
    <location>
        <begin position="483"/>
        <end position="505"/>
    </location>
</feature>
<name>A0A6H5IH28_9HYME</name>
<dbReference type="Pfam" id="PF08833">
    <property type="entry name" value="Axin_b-cat_bind"/>
    <property type="match status" value="1"/>
</dbReference>
<dbReference type="GO" id="GO:0055085">
    <property type="term" value="P:transmembrane transport"/>
    <property type="evidence" value="ECO:0007669"/>
    <property type="project" value="InterPro"/>
</dbReference>
<keyword evidence="3 6" id="KW-1133">Transmembrane helix</keyword>
<feature type="compositionally biased region" description="Polar residues" evidence="5">
    <location>
        <begin position="581"/>
        <end position="590"/>
    </location>
</feature>
<dbReference type="Gene3D" id="1.10.196.10">
    <property type="match status" value="1"/>
</dbReference>
<dbReference type="Gene3D" id="1.10.167.10">
    <property type="entry name" value="Regulator of G-protein Signalling 4, domain 2"/>
    <property type="match status" value="1"/>
</dbReference>
<feature type="transmembrane region" description="Helical" evidence="6">
    <location>
        <begin position="1279"/>
        <end position="1300"/>
    </location>
</feature>
<dbReference type="SMART" id="SM00315">
    <property type="entry name" value="RGS"/>
    <property type="match status" value="1"/>
</dbReference>
<feature type="transmembrane region" description="Helical" evidence="6">
    <location>
        <begin position="716"/>
        <end position="738"/>
    </location>
</feature>
<evidence type="ECO:0000256" key="5">
    <source>
        <dbReference type="SAM" id="MobiDB-lite"/>
    </source>
</evidence>
<evidence type="ECO:0000256" key="1">
    <source>
        <dbReference type="ARBA" id="ARBA00004141"/>
    </source>
</evidence>
<dbReference type="SUPFAM" id="SSF48097">
    <property type="entry name" value="Regulator of G-protein signaling, RGS"/>
    <property type="match status" value="1"/>
</dbReference>
<dbReference type="EMBL" id="CADCXV010000815">
    <property type="protein sequence ID" value="CAB0036355.1"/>
    <property type="molecule type" value="Genomic_DNA"/>
</dbReference>
<evidence type="ECO:0000313" key="9">
    <source>
        <dbReference type="EMBL" id="CAB0036355.1"/>
    </source>
</evidence>
<dbReference type="InterPro" id="IPR014936">
    <property type="entry name" value="Axin_b-cat-bd"/>
</dbReference>
<gene>
    <name evidence="9" type="ORF">TBRA_LOCUS8226</name>
</gene>
<dbReference type="PANTHER" id="PTHR11814">
    <property type="entry name" value="SULFATE TRANSPORTER"/>
    <property type="match status" value="1"/>
</dbReference>
<dbReference type="SUPFAM" id="SSF52091">
    <property type="entry name" value="SpoIIaa-like"/>
    <property type="match status" value="1"/>
</dbReference>
<feature type="compositionally biased region" description="Low complexity" evidence="5">
    <location>
        <begin position="30"/>
        <end position="43"/>
    </location>
</feature>
<dbReference type="InterPro" id="IPR011547">
    <property type="entry name" value="SLC26A/SulP_dom"/>
</dbReference>
<dbReference type="PROSITE" id="PS50801">
    <property type="entry name" value="STAS"/>
    <property type="match status" value="1"/>
</dbReference>
<evidence type="ECO:0000259" key="8">
    <source>
        <dbReference type="PROSITE" id="PS50801"/>
    </source>
</evidence>
<dbReference type="Pfam" id="PF00916">
    <property type="entry name" value="Sulfate_transp"/>
    <property type="match status" value="1"/>
</dbReference>
<feature type="transmembrane region" description="Helical" evidence="6">
    <location>
        <begin position="917"/>
        <end position="936"/>
    </location>
</feature>
<feature type="compositionally biased region" description="Low complexity" evidence="5">
    <location>
        <begin position="486"/>
        <end position="500"/>
    </location>
</feature>
<feature type="region of interest" description="Disordered" evidence="5">
    <location>
        <begin position="533"/>
        <end position="592"/>
    </location>
</feature>
<proteinExistence type="predicted"/>